<dbReference type="Proteomes" id="UP000432715">
    <property type="component" value="Unassembled WGS sequence"/>
</dbReference>
<organism evidence="6 7">
    <name type="scientific">Alkaliphilus pronyensis</name>
    <dbReference type="NCBI Taxonomy" id="1482732"/>
    <lineage>
        <taxon>Bacteria</taxon>
        <taxon>Bacillati</taxon>
        <taxon>Bacillota</taxon>
        <taxon>Clostridia</taxon>
        <taxon>Peptostreptococcales</taxon>
        <taxon>Natronincolaceae</taxon>
        <taxon>Alkaliphilus</taxon>
    </lineage>
</organism>
<dbReference type="PANTHER" id="PTHR42714:SF6">
    <property type="entry name" value="TRANSLATION INITIATION FACTOR IF-2"/>
    <property type="match status" value="1"/>
</dbReference>
<dbReference type="AlphaFoldDB" id="A0A6I0FNG8"/>
<dbReference type="NCBIfam" id="TIGR03918">
    <property type="entry name" value="GTP_HydF"/>
    <property type="match status" value="1"/>
</dbReference>
<keyword evidence="7" id="KW-1185">Reference proteome</keyword>
<name>A0A6I0FNG8_9FIRM</name>
<dbReference type="GO" id="GO:0005525">
    <property type="term" value="F:GTP binding"/>
    <property type="evidence" value="ECO:0007669"/>
    <property type="project" value="UniProtKB-KW"/>
</dbReference>
<evidence type="ECO:0000259" key="5">
    <source>
        <dbReference type="Pfam" id="PF18133"/>
    </source>
</evidence>
<accession>A0A6I0FNG8</accession>
<dbReference type="GO" id="GO:0030488">
    <property type="term" value="P:tRNA methylation"/>
    <property type="evidence" value="ECO:0007669"/>
    <property type="project" value="TreeGrafter"/>
</dbReference>
<dbReference type="Pfam" id="PF01926">
    <property type="entry name" value="MMR_HSR1"/>
    <property type="match status" value="1"/>
</dbReference>
<dbReference type="GO" id="GO:0005737">
    <property type="term" value="C:cytoplasm"/>
    <property type="evidence" value="ECO:0007669"/>
    <property type="project" value="TreeGrafter"/>
</dbReference>
<protein>
    <submittedName>
        <fullName evidence="6">[FeFe] hydrogenase H-cluster maturation GTPase HydF</fullName>
    </submittedName>
</protein>
<dbReference type="PANTHER" id="PTHR42714">
    <property type="entry name" value="TRNA MODIFICATION GTPASE GTPBP3"/>
    <property type="match status" value="1"/>
</dbReference>
<feature type="domain" description="G" evidence="3">
    <location>
        <begin position="11"/>
        <end position="126"/>
    </location>
</feature>
<evidence type="ECO:0000313" key="6">
    <source>
        <dbReference type="EMBL" id="KAB3537864.1"/>
    </source>
</evidence>
<dbReference type="Gene3D" id="3.40.50.11420">
    <property type="match status" value="1"/>
</dbReference>
<gene>
    <name evidence="6" type="primary">hydF</name>
    <name evidence="6" type="ORF">F8154_02045</name>
</gene>
<keyword evidence="2" id="KW-0342">GTP-binding</keyword>
<evidence type="ECO:0000256" key="2">
    <source>
        <dbReference type="ARBA" id="ARBA00023134"/>
    </source>
</evidence>
<dbReference type="GO" id="GO:0002098">
    <property type="term" value="P:tRNA wobble uridine modification"/>
    <property type="evidence" value="ECO:0007669"/>
    <property type="project" value="TreeGrafter"/>
</dbReference>
<dbReference type="InterPro" id="IPR005225">
    <property type="entry name" value="Small_GTP-bd"/>
</dbReference>
<dbReference type="InterPro" id="IPR041606">
    <property type="entry name" value="HydF_dimer"/>
</dbReference>
<dbReference type="InterPro" id="IPR006073">
    <property type="entry name" value="GTP-bd"/>
</dbReference>
<evidence type="ECO:0000256" key="1">
    <source>
        <dbReference type="ARBA" id="ARBA00022741"/>
    </source>
</evidence>
<dbReference type="NCBIfam" id="TIGR00231">
    <property type="entry name" value="small_GTP"/>
    <property type="match status" value="1"/>
</dbReference>
<comment type="caution">
    <text evidence="6">The sequence shown here is derived from an EMBL/GenBank/DDBJ whole genome shotgun (WGS) entry which is preliminary data.</text>
</comment>
<sequence>MNETPRGNRLHIAIFGRRNTGKSSLINALTNQDIALVSEVAGTTTDPVYKSMEILPIGPVLIIDTAGIDDEGLIGNLRIQKTKAVLKKTDVAIIVTEANKGIGPYEEELINLMKEKAIPFLLVNNKIDIEDSNQNHKDYGNIPTVMVSALYNEGIEELKSKIIEIAPTTGEKPLLRGLIKAGDMVLLVTPIDAAAPKGRMILPQVQVIRAILDEDAFMTICKETELEDTLNHLKGSPDLVITDSQAFQEVNERLSKNIPLTSFSIIYANYKGDLKALVEGLNGIKGLKNGSKVLIAEGCTHHRQDGDIGTVKIPRWLEDISGKALDYQWVTGTDFPDDLEGYSLVVHCGSCMQNRKEMLNRIKIAKEYGVPIVNYGVLISYVTGILDRTIEPFNLSLNFPI</sequence>
<evidence type="ECO:0000313" key="7">
    <source>
        <dbReference type="Proteomes" id="UP000432715"/>
    </source>
</evidence>
<dbReference type="EMBL" id="WBZC01000007">
    <property type="protein sequence ID" value="KAB3537864.1"/>
    <property type="molecule type" value="Genomic_DNA"/>
</dbReference>
<dbReference type="Gene3D" id="3.40.50.300">
    <property type="entry name" value="P-loop containing nucleotide triphosphate hydrolases"/>
    <property type="match status" value="1"/>
</dbReference>
<dbReference type="OrthoDB" id="9811338at2"/>
<keyword evidence="1" id="KW-0547">Nucleotide-binding</keyword>
<feature type="domain" description="Hydrogen maturase F tetramerization" evidence="5">
    <location>
        <begin position="276"/>
        <end position="392"/>
    </location>
</feature>
<dbReference type="CDD" id="cd00880">
    <property type="entry name" value="Era_like"/>
    <property type="match status" value="1"/>
</dbReference>
<evidence type="ECO:0000259" key="4">
    <source>
        <dbReference type="Pfam" id="PF18128"/>
    </source>
</evidence>
<dbReference type="SUPFAM" id="SSF52540">
    <property type="entry name" value="P-loop containing nucleoside triphosphate hydrolases"/>
    <property type="match status" value="1"/>
</dbReference>
<feature type="domain" description="Hydrogen maturase F dimerization" evidence="4">
    <location>
        <begin position="174"/>
        <end position="272"/>
    </location>
</feature>
<dbReference type="RefSeq" id="WP_151859926.1">
    <property type="nucleotide sequence ID" value="NZ_WBZC01000007.1"/>
</dbReference>
<dbReference type="Pfam" id="PF18128">
    <property type="entry name" value="HydF_dimer"/>
    <property type="match status" value="1"/>
</dbReference>
<evidence type="ECO:0000259" key="3">
    <source>
        <dbReference type="Pfam" id="PF01926"/>
    </source>
</evidence>
<dbReference type="Pfam" id="PF18133">
    <property type="entry name" value="HydF_tetramer"/>
    <property type="match status" value="1"/>
</dbReference>
<dbReference type="Gene3D" id="3.40.50.11410">
    <property type="match status" value="1"/>
</dbReference>
<reference evidence="6 7" key="1">
    <citation type="submission" date="2019-10" db="EMBL/GenBank/DDBJ databases">
        <title>Alkaliphilus serpentinus sp. nov. and Alkaliphilus pronyensis sp. nov., two novel anaerobic alkaliphilic species isolated from the serpentinized-hosted hydrothermal field of the Prony Bay (New Caledonia).</title>
        <authorList>
            <person name="Postec A."/>
        </authorList>
    </citation>
    <scope>NUCLEOTIDE SEQUENCE [LARGE SCALE GENOMIC DNA]</scope>
    <source>
        <strain evidence="6 7">LacV</strain>
    </source>
</reference>
<dbReference type="InterPro" id="IPR023873">
    <property type="entry name" value="FeFe-hyd_GTPase_HydF"/>
</dbReference>
<dbReference type="InterPro" id="IPR027417">
    <property type="entry name" value="P-loop_NTPase"/>
</dbReference>
<proteinExistence type="predicted"/>
<dbReference type="InterPro" id="IPR040644">
    <property type="entry name" value="HydF_tetramer"/>
</dbReference>